<dbReference type="OrthoDB" id="2434948at2759"/>
<feature type="compositionally biased region" description="Basic and acidic residues" evidence="1">
    <location>
        <begin position="103"/>
        <end position="112"/>
    </location>
</feature>
<dbReference type="AlphaFoldDB" id="A0A9N9K3T3"/>
<feature type="non-terminal residue" evidence="2">
    <location>
        <position position="137"/>
    </location>
</feature>
<evidence type="ECO:0000313" key="2">
    <source>
        <dbReference type="EMBL" id="CAG8809444.1"/>
    </source>
</evidence>
<keyword evidence="3" id="KW-1185">Reference proteome</keyword>
<dbReference type="Proteomes" id="UP000789396">
    <property type="component" value="Unassembled WGS sequence"/>
</dbReference>
<feature type="non-terminal residue" evidence="2">
    <location>
        <position position="1"/>
    </location>
</feature>
<sequence length="137" mass="15187">FVKNLYGDVIGEINRQSLDGTDAIDFEIRKNPTSDLVLGQGWLWVYEVKMSFKLSHKGNFDPLAKIVIDGMSIPLIEKDFSKESSSKNDLSSHKVTASSNFRSVRDSSSRHLSAKDIECAIKTAIDPLSTNPTLSPK</sequence>
<proteinExistence type="predicted"/>
<feature type="region of interest" description="Disordered" evidence="1">
    <location>
        <begin position="82"/>
        <end position="112"/>
    </location>
</feature>
<feature type="compositionally biased region" description="Basic and acidic residues" evidence="1">
    <location>
        <begin position="82"/>
        <end position="92"/>
    </location>
</feature>
<dbReference type="EMBL" id="CAJVPZ010082777">
    <property type="protein sequence ID" value="CAG8809444.1"/>
    <property type="molecule type" value="Genomic_DNA"/>
</dbReference>
<accession>A0A9N9K3T3</accession>
<protein>
    <submittedName>
        <fullName evidence="2">8689_t:CDS:1</fullName>
    </submittedName>
</protein>
<organism evidence="2 3">
    <name type="scientific">Racocetra fulgida</name>
    <dbReference type="NCBI Taxonomy" id="60492"/>
    <lineage>
        <taxon>Eukaryota</taxon>
        <taxon>Fungi</taxon>
        <taxon>Fungi incertae sedis</taxon>
        <taxon>Mucoromycota</taxon>
        <taxon>Glomeromycotina</taxon>
        <taxon>Glomeromycetes</taxon>
        <taxon>Diversisporales</taxon>
        <taxon>Gigasporaceae</taxon>
        <taxon>Racocetra</taxon>
    </lineage>
</organism>
<evidence type="ECO:0000256" key="1">
    <source>
        <dbReference type="SAM" id="MobiDB-lite"/>
    </source>
</evidence>
<gene>
    <name evidence="2" type="ORF">RFULGI_LOCUS18594</name>
</gene>
<evidence type="ECO:0000313" key="3">
    <source>
        <dbReference type="Proteomes" id="UP000789396"/>
    </source>
</evidence>
<name>A0A9N9K3T3_9GLOM</name>
<comment type="caution">
    <text evidence="2">The sequence shown here is derived from an EMBL/GenBank/DDBJ whole genome shotgun (WGS) entry which is preliminary data.</text>
</comment>
<reference evidence="2" key="1">
    <citation type="submission" date="2021-06" db="EMBL/GenBank/DDBJ databases">
        <authorList>
            <person name="Kallberg Y."/>
            <person name="Tangrot J."/>
            <person name="Rosling A."/>
        </authorList>
    </citation>
    <scope>NUCLEOTIDE SEQUENCE</scope>
    <source>
        <strain evidence="2">IN212</strain>
    </source>
</reference>